<dbReference type="RefSeq" id="WP_171079778.1">
    <property type="nucleotide sequence ID" value="NZ_BNBU01000002.1"/>
</dbReference>
<protein>
    <submittedName>
        <fullName evidence="2">Uncharacterized protein</fullName>
    </submittedName>
</protein>
<dbReference type="AlphaFoldDB" id="A0A7Y7B2W2"/>
<keyword evidence="3" id="KW-1185">Reference proteome</keyword>
<name>A0A7Y7B2W2_STRMO</name>
<keyword evidence="1" id="KW-0812">Transmembrane</keyword>
<dbReference type="Proteomes" id="UP000587462">
    <property type="component" value="Unassembled WGS sequence"/>
</dbReference>
<proteinExistence type="predicted"/>
<accession>A0A7Y7B2W2</accession>
<evidence type="ECO:0000313" key="3">
    <source>
        <dbReference type="Proteomes" id="UP000587462"/>
    </source>
</evidence>
<sequence length="55" mass="6246">MRHQNRFTRPARPARQRYGKRWVYHRSNPKGLALVILIPLAAVAALLLISSGAPR</sequence>
<evidence type="ECO:0000256" key="1">
    <source>
        <dbReference type="SAM" id="Phobius"/>
    </source>
</evidence>
<evidence type="ECO:0000313" key="2">
    <source>
        <dbReference type="EMBL" id="NVK77977.1"/>
    </source>
</evidence>
<keyword evidence="1" id="KW-1133">Transmembrane helix</keyword>
<reference evidence="2 3" key="1">
    <citation type="submission" date="2020-04" db="EMBL/GenBank/DDBJ databases">
        <title>Draft Genome Sequence of Streptomyces morookaense DSM 40503, an 8-azaguanine-producing strain.</title>
        <authorList>
            <person name="Qi J."/>
            <person name="Gao J.-M."/>
        </authorList>
    </citation>
    <scope>NUCLEOTIDE SEQUENCE [LARGE SCALE GENOMIC DNA]</scope>
    <source>
        <strain evidence="2 3">DSM 40503</strain>
    </source>
</reference>
<organism evidence="2 3">
    <name type="scientific">Streptomyces morookaense</name>
    <name type="common">Streptoverticillium morookaense</name>
    <dbReference type="NCBI Taxonomy" id="1970"/>
    <lineage>
        <taxon>Bacteria</taxon>
        <taxon>Bacillati</taxon>
        <taxon>Actinomycetota</taxon>
        <taxon>Actinomycetes</taxon>
        <taxon>Kitasatosporales</taxon>
        <taxon>Streptomycetaceae</taxon>
        <taxon>Streptomyces</taxon>
    </lineage>
</organism>
<keyword evidence="1" id="KW-0472">Membrane</keyword>
<feature type="transmembrane region" description="Helical" evidence="1">
    <location>
        <begin position="31"/>
        <end position="53"/>
    </location>
</feature>
<gene>
    <name evidence="2" type="ORF">HG542_09890</name>
</gene>
<dbReference type="EMBL" id="JABBXF010000018">
    <property type="protein sequence ID" value="NVK77977.1"/>
    <property type="molecule type" value="Genomic_DNA"/>
</dbReference>
<comment type="caution">
    <text evidence="2">The sequence shown here is derived from an EMBL/GenBank/DDBJ whole genome shotgun (WGS) entry which is preliminary data.</text>
</comment>